<dbReference type="Proteomes" id="UP001258315">
    <property type="component" value="Unassembled WGS sequence"/>
</dbReference>
<sequence length="116" mass="13038">MKKAVLTLIAVGIFATSCYRSHSSITVSDGHSYLKIEYAGTVVFNDEKTRVVRISPGGYFKCTNNNDKLNIESDRDGKLHYEVNSDDWSNTLNPTGQALMKQAAKEIARQHEKRRS</sequence>
<comment type="caution">
    <text evidence="1">The sequence shown here is derived from an EMBL/GenBank/DDBJ whole genome shotgun (WGS) entry which is preliminary data.</text>
</comment>
<dbReference type="EMBL" id="JAVLVU010000001">
    <property type="protein sequence ID" value="MDT3403448.1"/>
    <property type="molecule type" value="Genomic_DNA"/>
</dbReference>
<dbReference type="PROSITE" id="PS51257">
    <property type="entry name" value="PROKAR_LIPOPROTEIN"/>
    <property type="match status" value="1"/>
</dbReference>
<evidence type="ECO:0000313" key="1">
    <source>
        <dbReference type="EMBL" id="MDT3403448.1"/>
    </source>
</evidence>
<reference evidence="2" key="1">
    <citation type="submission" date="2023-07" db="EMBL/GenBank/DDBJ databases">
        <title>Functional and genomic diversity of the sorghum phyllosphere microbiome.</title>
        <authorList>
            <person name="Shade A."/>
        </authorList>
    </citation>
    <scope>NUCLEOTIDE SEQUENCE [LARGE SCALE GENOMIC DNA]</scope>
    <source>
        <strain evidence="2">SORGH_AS_0422</strain>
    </source>
</reference>
<dbReference type="RefSeq" id="WP_311950432.1">
    <property type="nucleotide sequence ID" value="NZ_JAVLVU010000001.1"/>
</dbReference>
<proteinExistence type="predicted"/>
<accession>A0ABU3GUK1</accession>
<organism evidence="1 2">
    <name type="scientific">Mucilaginibacter terrae</name>
    <dbReference type="NCBI Taxonomy" id="1955052"/>
    <lineage>
        <taxon>Bacteria</taxon>
        <taxon>Pseudomonadati</taxon>
        <taxon>Bacteroidota</taxon>
        <taxon>Sphingobacteriia</taxon>
        <taxon>Sphingobacteriales</taxon>
        <taxon>Sphingobacteriaceae</taxon>
        <taxon>Mucilaginibacter</taxon>
    </lineage>
</organism>
<keyword evidence="2" id="KW-1185">Reference proteome</keyword>
<name>A0ABU3GUK1_9SPHI</name>
<protein>
    <submittedName>
        <fullName evidence="1">Uncharacterized protein</fullName>
    </submittedName>
</protein>
<gene>
    <name evidence="1" type="ORF">QE417_002520</name>
</gene>
<evidence type="ECO:0000313" key="2">
    <source>
        <dbReference type="Proteomes" id="UP001258315"/>
    </source>
</evidence>